<keyword evidence="3" id="KW-1185">Reference proteome</keyword>
<sequence length="92" mass="10923">MNAKTPSRTQLMQWINETSFAVDDLLLYLDSHPDDEQALDCYREYVRMRKDAVNEYARCYAPLTIDTADEQKDCSWQWVSQPWPWEKKGGCR</sequence>
<keyword evidence="2" id="KW-0946">Virion</keyword>
<dbReference type="Proteomes" id="UP001060164">
    <property type="component" value="Chromosome"/>
</dbReference>
<dbReference type="RefSeq" id="WP_148511903.1">
    <property type="nucleotide sequence ID" value="NZ_CABLBR010000007.1"/>
</dbReference>
<evidence type="ECO:0000313" key="2">
    <source>
        <dbReference type="EMBL" id="UWP59896.1"/>
    </source>
</evidence>
<organism evidence="2 3">
    <name type="scientific">Ruminococcus gauvreauii</name>
    <dbReference type="NCBI Taxonomy" id="438033"/>
    <lineage>
        <taxon>Bacteria</taxon>
        <taxon>Bacillati</taxon>
        <taxon>Bacillota</taxon>
        <taxon>Clostridia</taxon>
        <taxon>Eubacteriales</taxon>
        <taxon>Oscillospiraceae</taxon>
        <taxon>Ruminococcus</taxon>
    </lineage>
</organism>
<evidence type="ECO:0000259" key="1">
    <source>
        <dbReference type="Pfam" id="PF12652"/>
    </source>
</evidence>
<proteinExistence type="predicted"/>
<feature type="domain" description="Protein CotJB" evidence="1">
    <location>
        <begin position="10"/>
        <end position="86"/>
    </location>
</feature>
<dbReference type="EMBL" id="CP102290">
    <property type="protein sequence ID" value="UWP59896.1"/>
    <property type="molecule type" value="Genomic_DNA"/>
</dbReference>
<gene>
    <name evidence="2" type="ORF">NQ502_02200</name>
</gene>
<keyword evidence="2" id="KW-0167">Capsid protein</keyword>
<dbReference type="Pfam" id="PF12652">
    <property type="entry name" value="CotJB"/>
    <property type="match status" value="1"/>
</dbReference>
<dbReference type="InterPro" id="IPR024207">
    <property type="entry name" value="CotJB_dom"/>
</dbReference>
<evidence type="ECO:0000313" key="3">
    <source>
        <dbReference type="Proteomes" id="UP001060164"/>
    </source>
</evidence>
<protein>
    <submittedName>
        <fullName evidence="2">Spore coat protein CotJB</fullName>
    </submittedName>
</protein>
<accession>A0ABY5VI63</accession>
<reference evidence="2" key="1">
    <citation type="journal article" date="2022" name="Cell">
        <title>Design, construction, and in vivo augmentation of a complex gut microbiome.</title>
        <authorList>
            <person name="Cheng A.G."/>
            <person name="Ho P.Y."/>
            <person name="Aranda-Diaz A."/>
            <person name="Jain S."/>
            <person name="Yu F.B."/>
            <person name="Meng X."/>
            <person name="Wang M."/>
            <person name="Iakiviak M."/>
            <person name="Nagashima K."/>
            <person name="Zhao A."/>
            <person name="Murugkar P."/>
            <person name="Patil A."/>
            <person name="Atabakhsh K."/>
            <person name="Weakley A."/>
            <person name="Yan J."/>
            <person name="Brumbaugh A.R."/>
            <person name="Higginbottom S."/>
            <person name="Dimas A."/>
            <person name="Shiver A.L."/>
            <person name="Deutschbauer A."/>
            <person name="Neff N."/>
            <person name="Sonnenburg J.L."/>
            <person name="Huang K.C."/>
            <person name="Fischbach M.A."/>
        </authorList>
    </citation>
    <scope>NUCLEOTIDE SEQUENCE</scope>
    <source>
        <strain evidence="2">DSM 19829</strain>
    </source>
</reference>
<name>A0ABY5VI63_9FIRM</name>